<feature type="region of interest" description="Disordered" evidence="1">
    <location>
        <begin position="142"/>
        <end position="373"/>
    </location>
</feature>
<reference evidence="2" key="2">
    <citation type="journal article" date="2007" name="Science">
        <title>Draft genome sequence of the sexually transmitted pathogen Trichomonas vaginalis.</title>
        <authorList>
            <person name="Carlton J.M."/>
            <person name="Hirt R.P."/>
            <person name="Silva J.C."/>
            <person name="Delcher A.L."/>
            <person name="Schatz M."/>
            <person name="Zhao Q."/>
            <person name="Wortman J.R."/>
            <person name="Bidwell S.L."/>
            <person name="Alsmark U.C.M."/>
            <person name="Besteiro S."/>
            <person name="Sicheritz-Ponten T."/>
            <person name="Noel C.J."/>
            <person name="Dacks J.B."/>
            <person name="Foster P.G."/>
            <person name="Simillion C."/>
            <person name="Van de Peer Y."/>
            <person name="Miranda-Saavedra D."/>
            <person name="Barton G.J."/>
            <person name="Westrop G.D."/>
            <person name="Mueller S."/>
            <person name="Dessi D."/>
            <person name="Fiori P.L."/>
            <person name="Ren Q."/>
            <person name="Paulsen I."/>
            <person name="Zhang H."/>
            <person name="Bastida-Corcuera F.D."/>
            <person name="Simoes-Barbosa A."/>
            <person name="Brown M.T."/>
            <person name="Hayes R.D."/>
            <person name="Mukherjee M."/>
            <person name="Okumura C.Y."/>
            <person name="Schneider R."/>
            <person name="Smith A.J."/>
            <person name="Vanacova S."/>
            <person name="Villalvazo M."/>
            <person name="Haas B.J."/>
            <person name="Pertea M."/>
            <person name="Feldblyum T.V."/>
            <person name="Utterback T.R."/>
            <person name="Shu C.L."/>
            <person name="Osoegawa K."/>
            <person name="de Jong P.J."/>
            <person name="Hrdy I."/>
            <person name="Horvathova L."/>
            <person name="Zubacova Z."/>
            <person name="Dolezal P."/>
            <person name="Malik S.B."/>
            <person name="Logsdon J.M. Jr."/>
            <person name="Henze K."/>
            <person name="Gupta A."/>
            <person name="Wang C.C."/>
            <person name="Dunne R.L."/>
            <person name="Upcroft J.A."/>
            <person name="Upcroft P."/>
            <person name="White O."/>
            <person name="Salzberg S.L."/>
            <person name="Tang P."/>
            <person name="Chiu C.-H."/>
            <person name="Lee Y.-S."/>
            <person name="Embley T.M."/>
            <person name="Coombs G.H."/>
            <person name="Mottram J.C."/>
            <person name="Tachezy J."/>
            <person name="Fraser-Liggett C.M."/>
            <person name="Johnson P.J."/>
        </authorList>
    </citation>
    <scope>NUCLEOTIDE SEQUENCE [LARGE SCALE GENOMIC DNA]</scope>
    <source>
        <strain evidence="2">G3</strain>
    </source>
</reference>
<accession>A2F8X3</accession>
<feature type="compositionally biased region" description="Acidic residues" evidence="1">
    <location>
        <begin position="302"/>
        <end position="313"/>
    </location>
</feature>
<dbReference type="EMBL" id="DS113667">
    <property type="protein sequence ID" value="EAX98655.1"/>
    <property type="molecule type" value="Genomic_DNA"/>
</dbReference>
<feature type="compositionally biased region" description="Polar residues" evidence="1">
    <location>
        <begin position="153"/>
        <end position="172"/>
    </location>
</feature>
<evidence type="ECO:0008006" key="4">
    <source>
        <dbReference type="Google" id="ProtNLM"/>
    </source>
</evidence>
<proteinExistence type="predicted"/>
<evidence type="ECO:0000256" key="1">
    <source>
        <dbReference type="SAM" id="MobiDB-lite"/>
    </source>
</evidence>
<keyword evidence="3" id="KW-1185">Reference proteome</keyword>
<protein>
    <recommendedName>
        <fullName evidence="4">LisH domain-containing protein</fullName>
    </recommendedName>
</protein>
<dbReference type="VEuPathDB" id="TrichDB:TVAGG3_0689070"/>
<dbReference type="InParanoid" id="A2F8X3"/>
<feature type="region of interest" description="Disordered" evidence="1">
    <location>
        <begin position="386"/>
        <end position="411"/>
    </location>
</feature>
<name>A2F8X3_TRIV3</name>
<feature type="compositionally biased region" description="Polar residues" evidence="1">
    <location>
        <begin position="229"/>
        <end position="243"/>
    </location>
</feature>
<evidence type="ECO:0000313" key="3">
    <source>
        <dbReference type="Proteomes" id="UP000001542"/>
    </source>
</evidence>
<sequence>MRNSQHRCRQFPPQVSKEELLQRTRQTLTEKGVDYVSQSKYVVKIAEEVVGFDEPIFSSIQPEIKIRDSNAWNQAYSIIMTFLQENGMEQTINAIDIELQGQQIPDGDPNTKAEDFLKPLLKISNQLKRKTFSARVAEFTGKYSQRRAAKKSGATQNIQNEQTYQPPQTQKRPTSKAPAQTKPEPSRTQPVSNKPAPEPVRTSQPQPAPTRREAPQQQQQRKVEEQPARQSFLNQNSKPQPATQKREDTTNNRLATQPQPAPAKRNPSPPMSPKIADQKKKSPWDAVPMAEPPTQHANSMMDDLEEEEEEEDIPIVPKQLPVIKRNQPPQKKSTFDSVSFSDRSDSGAPPSPPSKNTKPQAAKSGWDAPAFEEVEDVVSDVVDGEEIDIDDGNNQEEEDLEFGEEDFDFEI</sequence>
<dbReference type="KEGG" id="tva:4756455"/>
<evidence type="ECO:0000313" key="2">
    <source>
        <dbReference type="EMBL" id="EAX98655.1"/>
    </source>
</evidence>
<dbReference type="VEuPathDB" id="TrichDB:TVAG_403370"/>
<organism evidence="2 3">
    <name type="scientific">Trichomonas vaginalis (strain ATCC PRA-98 / G3)</name>
    <dbReference type="NCBI Taxonomy" id="412133"/>
    <lineage>
        <taxon>Eukaryota</taxon>
        <taxon>Metamonada</taxon>
        <taxon>Parabasalia</taxon>
        <taxon>Trichomonadida</taxon>
        <taxon>Trichomonadidae</taxon>
        <taxon>Trichomonas</taxon>
    </lineage>
</organism>
<dbReference type="AlphaFoldDB" id="A2F8X3"/>
<gene>
    <name evidence="2" type="ORF">TVAG_403370</name>
</gene>
<reference evidence="2" key="1">
    <citation type="submission" date="2006-10" db="EMBL/GenBank/DDBJ databases">
        <authorList>
            <person name="Amadeo P."/>
            <person name="Zhao Q."/>
            <person name="Wortman J."/>
            <person name="Fraser-Liggett C."/>
            <person name="Carlton J."/>
        </authorList>
    </citation>
    <scope>NUCLEOTIDE SEQUENCE</scope>
    <source>
        <strain evidence="2">G3</strain>
    </source>
</reference>
<dbReference type="RefSeq" id="XP_001311585.1">
    <property type="nucleotide sequence ID" value="XM_001311584.1"/>
</dbReference>
<dbReference type="Proteomes" id="UP000001542">
    <property type="component" value="Unassembled WGS sequence"/>
</dbReference>